<proteinExistence type="predicted"/>
<protein>
    <recommendedName>
        <fullName evidence="3">Polyketide cyclase</fullName>
    </recommendedName>
</protein>
<evidence type="ECO:0008006" key="3">
    <source>
        <dbReference type="Google" id="ProtNLM"/>
    </source>
</evidence>
<reference evidence="1 2" key="1">
    <citation type="submission" date="2020-08" db="EMBL/GenBank/DDBJ databases">
        <title>Sequencing the genomes of 1000 actinobacteria strains.</title>
        <authorList>
            <person name="Klenk H.-P."/>
        </authorList>
    </citation>
    <scope>NUCLEOTIDE SEQUENCE [LARGE SCALE GENOMIC DNA]</scope>
    <source>
        <strain evidence="1 2">DSM 44551</strain>
    </source>
</reference>
<dbReference type="AlphaFoldDB" id="A0A7W8QT94"/>
<dbReference type="Pfam" id="PF10604">
    <property type="entry name" value="Polyketide_cyc2"/>
    <property type="match status" value="1"/>
</dbReference>
<accession>A0A7W8QT94</accession>
<name>A0A7W8QT94_9ACTN</name>
<organism evidence="1 2">
    <name type="scientific">Nocardiopsis composta</name>
    <dbReference type="NCBI Taxonomy" id="157465"/>
    <lineage>
        <taxon>Bacteria</taxon>
        <taxon>Bacillati</taxon>
        <taxon>Actinomycetota</taxon>
        <taxon>Actinomycetes</taxon>
        <taxon>Streptosporangiales</taxon>
        <taxon>Nocardiopsidaceae</taxon>
        <taxon>Nocardiopsis</taxon>
    </lineage>
</organism>
<dbReference type="RefSeq" id="WP_184399506.1">
    <property type="nucleotide sequence ID" value="NZ_BAAAJD010000012.1"/>
</dbReference>
<evidence type="ECO:0000313" key="1">
    <source>
        <dbReference type="EMBL" id="MBB5436177.1"/>
    </source>
</evidence>
<dbReference type="InterPro" id="IPR023393">
    <property type="entry name" value="START-like_dom_sf"/>
</dbReference>
<sequence length="137" mass="15081">MITATRRTGADPASVWRVMGALDRWAEMLPTIDEISRVGEEGPIAVGTRFRVRQPGLAPAVYRVTEWRPNEGFTWESRVAGVRTTAVHLLRADGAGTEIRVGIGWTGPGARLVRALFTRKARAFLAKEAETLARLAR</sequence>
<dbReference type="Gene3D" id="3.30.530.20">
    <property type="match status" value="1"/>
</dbReference>
<dbReference type="EMBL" id="JACHDB010000002">
    <property type="protein sequence ID" value="MBB5436177.1"/>
    <property type="molecule type" value="Genomic_DNA"/>
</dbReference>
<gene>
    <name evidence="1" type="ORF">HDA36_006325</name>
</gene>
<keyword evidence="2" id="KW-1185">Reference proteome</keyword>
<dbReference type="Proteomes" id="UP000572635">
    <property type="component" value="Unassembled WGS sequence"/>
</dbReference>
<dbReference type="SUPFAM" id="SSF55961">
    <property type="entry name" value="Bet v1-like"/>
    <property type="match status" value="1"/>
</dbReference>
<comment type="caution">
    <text evidence="1">The sequence shown here is derived from an EMBL/GenBank/DDBJ whole genome shotgun (WGS) entry which is preliminary data.</text>
</comment>
<evidence type="ECO:0000313" key="2">
    <source>
        <dbReference type="Proteomes" id="UP000572635"/>
    </source>
</evidence>
<dbReference type="InterPro" id="IPR019587">
    <property type="entry name" value="Polyketide_cyclase/dehydratase"/>
</dbReference>